<evidence type="ECO:0000259" key="2">
    <source>
        <dbReference type="Pfam" id="PF17751"/>
    </source>
</evidence>
<keyword evidence="4" id="KW-1185">Reference proteome</keyword>
<evidence type="ECO:0000256" key="1">
    <source>
        <dbReference type="ARBA" id="ARBA00023054"/>
    </source>
</evidence>
<comment type="caution">
    <text evidence="3">The sequence shown here is derived from an EMBL/GenBank/DDBJ whole genome shotgun (WGS) entry which is preliminary data.</text>
</comment>
<accession>A0AAW1UZ41</accession>
<protein>
    <recommendedName>
        <fullName evidence="2">SKICH domain-containing protein</fullName>
    </recommendedName>
</protein>
<feature type="domain" description="SKICH" evidence="2">
    <location>
        <begin position="9"/>
        <end position="107"/>
    </location>
</feature>
<organism evidence="3 4">
    <name type="scientific">Henosepilachna vigintioctopunctata</name>
    <dbReference type="NCBI Taxonomy" id="420089"/>
    <lineage>
        <taxon>Eukaryota</taxon>
        <taxon>Metazoa</taxon>
        <taxon>Ecdysozoa</taxon>
        <taxon>Arthropoda</taxon>
        <taxon>Hexapoda</taxon>
        <taxon>Insecta</taxon>
        <taxon>Pterygota</taxon>
        <taxon>Neoptera</taxon>
        <taxon>Endopterygota</taxon>
        <taxon>Coleoptera</taxon>
        <taxon>Polyphaga</taxon>
        <taxon>Cucujiformia</taxon>
        <taxon>Coccinelloidea</taxon>
        <taxon>Coccinellidae</taxon>
        <taxon>Epilachninae</taxon>
        <taxon>Epilachnini</taxon>
        <taxon>Henosepilachna</taxon>
    </lineage>
</organism>
<dbReference type="EMBL" id="JARQZJ010000121">
    <property type="protein sequence ID" value="KAK9887710.1"/>
    <property type="molecule type" value="Genomic_DNA"/>
</dbReference>
<proteinExistence type="predicted"/>
<dbReference type="Proteomes" id="UP001431783">
    <property type="component" value="Unassembled WGS sequence"/>
</dbReference>
<dbReference type="Gene3D" id="2.60.40.2840">
    <property type="match status" value="1"/>
</dbReference>
<dbReference type="Pfam" id="PF17751">
    <property type="entry name" value="SKICH"/>
    <property type="match status" value="1"/>
</dbReference>
<evidence type="ECO:0000313" key="3">
    <source>
        <dbReference type="EMBL" id="KAK9887710.1"/>
    </source>
</evidence>
<dbReference type="AlphaFoldDB" id="A0AAW1UZ41"/>
<gene>
    <name evidence="3" type="ORF">WA026_000032</name>
</gene>
<name>A0AAW1UZ41_9CUCU</name>
<dbReference type="PANTHER" id="PTHR31915">
    <property type="entry name" value="SKICH DOMAIN-CONTAINING PROTEIN"/>
    <property type="match status" value="1"/>
</dbReference>
<dbReference type="InterPro" id="IPR051002">
    <property type="entry name" value="UBA_autophagy_assoc_protein"/>
</dbReference>
<sequence>MVSNRESAVKFVNIEEMYSFKEDLICKFIPNHYTPQDGDRIAMFKLGWKSVKDYVIFEWAPVGIPETLEHEVVFEKHDLPRDTSELYQICYISSENILHGATIPFQFQSEIPKRNSRNILTSSQTEEPIVLSSFENFMKLRLAKKENVQSLQRDGVLCRMSKVSLIEIHQMNM</sequence>
<dbReference type="PANTHER" id="PTHR31915:SF6">
    <property type="entry name" value="SKICH DOMAIN-CONTAINING PROTEIN"/>
    <property type="match status" value="1"/>
</dbReference>
<dbReference type="InterPro" id="IPR041611">
    <property type="entry name" value="SKICH"/>
</dbReference>
<evidence type="ECO:0000313" key="4">
    <source>
        <dbReference type="Proteomes" id="UP001431783"/>
    </source>
</evidence>
<keyword evidence="1" id="KW-0175">Coiled coil</keyword>
<reference evidence="3 4" key="1">
    <citation type="submission" date="2023-03" db="EMBL/GenBank/DDBJ databases">
        <title>Genome insight into feeding habits of ladybird beetles.</title>
        <authorList>
            <person name="Li H.-S."/>
            <person name="Huang Y.-H."/>
            <person name="Pang H."/>
        </authorList>
    </citation>
    <scope>NUCLEOTIDE SEQUENCE [LARGE SCALE GENOMIC DNA]</scope>
    <source>
        <strain evidence="3">SYSU_2023b</strain>
        <tissue evidence="3">Whole body</tissue>
    </source>
</reference>